<evidence type="ECO:0000256" key="1">
    <source>
        <dbReference type="SAM" id="MobiDB-lite"/>
    </source>
</evidence>
<reference evidence="2" key="1">
    <citation type="submission" date="2022-07" db="EMBL/GenBank/DDBJ databases">
        <title>Chromosome-level genome of Muraenolepis orangiensis.</title>
        <authorList>
            <person name="Kim J."/>
        </authorList>
    </citation>
    <scope>NUCLEOTIDE SEQUENCE</scope>
    <source>
        <strain evidence="2">KU_S4_2022</strain>
        <tissue evidence="2">Muscle</tissue>
    </source>
</reference>
<gene>
    <name evidence="2" type="ORF">NHX12_002490</name>
</gene>
<accession>A0A9Q0IGF4</accession>
<organism evidence="2 3">
    <name type="scientific">Muraenolepis orangiensis</name>
    <name type="common">Patagonian moray cod</name>
    <dbReference type="NCBI Taxonomy" id="630683"/>
    <lineage>
        <taxon>Eukaryota</taxon>
        <taxon>Metazoa</taxon>
        <taxon>Chordata</taxon>
        <taxon>Craniata</taxon>
        <taxon>Vertebrata</taxon>
        <taxon>Euteleostomi</taxon>
        <taxon>Actinopterygii</taxon>
        <taxon>Neopterygii</taxon>
        <taxon>Teleostei</taxon>
        <taxon>Neoteleostei</taxon>
        <taxon>Acanthomorphata</taxon>
        <taxon>Zeiogadaria</taxon>
        <taxon>Gadariae</taxon>
        <taxon>Gadiformes</taxon>
        <taxon>Muraenolepidoidei</taxon>
        <taxon>Muraenolepididae</taxon>
        <taxon>Muraenolepis</taxon>
    </lineage>
</organism>
<dbReference type="Proteomes" id="UP001148018">
    <property type="component" value="Unassembled WGS sequence"/>
</dbReference>
<name>A0A9Q0IGF4_9TELE</name>
<feature type="region of interest" description="Disordered" evidence="1">
    <location>
        <begin position="32"/>
        <end position="63"/>
    </location>
</feature>
<feature type="compositionally biased region" description="Basic residues" evidence="1">
    <location>
        <begin position="38"/>
        <end position="48"/>
    </location>
</feature>
<keyword evidence="3" id="KW-1185">Reference proteome</keyword>
<evidence type="ECO:0000313" key="3">
    <source>
        <dbReference type="Proteomes" id="UP001148018"/>
    </source>
</evidence>
<proteinExistence type="predicted"/>
<evidence type="ECO:0000313" key="2">
    <source>
        <dbReference type="EMBL" id="KAJ3596081.1"/>
    </source>
</evidence>
<dbReference type="AlphaFoldDB" id="A0A9Q0IGF4"/>
<dbReference type="EMBL" id="JANIIK010000110">
    <property type="protein sequence ID" value="KAJ3596081.1"/>
    <property type="molecule type" value="Genomic_DNA"/>
</dbReference>
<comment type="caution">
    <text evidence="2">The sequence shown here is derived from an EMBL/GenBank/DDBJ whole genome shotgun (WGS) entry which is preliminary data.</text>
</comment>
<sequence length="129" mass="13794">MADSVLSEDQELGFYSSPLLSEGPGAGLLLITAPQRGTRSRASTHHRSSARDQEQGFYSSPLLSEGPGAGLLLITAPQRGTRSWASTHHRSSARDQELGFLLAISSALASCSTYEMRGRKVNKGCFIAN</sequence>
<protein>
    <submittedName>
        <fullName evidence="2">Uncharacterized protein</fullName>
    </submittedName>
</protein>